<dbReference type="Proteomes" id="UP000001683">
    <property type="component" value="Chromosome"/>
</dbReference>
<organism evidence="1 2">
    <name type="scientific">Natranaerobius thermophilus (strain ATCC BAA-1301 / DSM 18059 / JW/NM-WN-LF)</name>
    <dbReference type="NCBI Taxonomy" id="457570"/>
    <lineage>
        <taxon>Bacteria</taxon>
        <taxon>Bacillati</taxon>
        <taxon>Bacillota</taxon>
        <taxon>Clostridia</taxon>
        <taxon>Natranaerobiales</taxon>
        <taxon>Natranaerobiaceae</taxon>
        <taxon>Natranaerobius</taxon>
    </lineage>
</organism>
<evidence type="ECO:0000313" key="1">
    <source>
        <dbReference type="EMBL" id="ACB84173.1"/>
    </source>
</evidence>
<name>B2A6P0_NATTJ</name>
<proteinExistence type="predicted"/>
<dbReference type="EMBL" id="CP001034">
    <property type="protein sequence ID" value="ACB84173.1"/>
    <property type="molecule type" value="Genomic_DNA"/>
</dbReference>
<dbReference type="PANTHER" id="PTHR37460:SF1">
    <property type="entry name" value="ENDONUCLEASE III"/>
    <property type="match status" value="1"/>
</dbReference>
<dbReference type="AlphaFoldDB" id="B2A6P0"/>
<reference evidence="1 2" key="1">
    <citation type="submission" date="2008-04" db="EMBL/GenBank/DDBJ databases">
        <title>Complete sequence of chromosome of Natranaerobius thermophilus JW/NM-WN-LF.</title>
        <authorList>
            <consortium name="US DOE Joint Genome Institute"/>
            <person name="Copeland A."/>
            <person name="Lucas S."/>
            <person name="Lapidus A."/>
            <person name="Glavina del Rio T."/>
            <person name="Dalin E."/>
            <person name="Tice H."/>
            <person name="Bruce D."/>
            <person name="Goodwin L."/>
            <person name="Pitluck S."/>
            <person name="Chertkov O."/>
            <person name="Brettin T."/>
            <person name="Detter J.C."/>
            <person name="Han C."/>
            <person name="Kuske C.R."/>
            <person name="Schmutz J."/>
            <person name="Larimer F."/>
            <person name="Land M."/>
            <person name="Hauser L."/>
            <person name="Kyrpides N."/>
            <person name="Lykidis A."/>
            <person name="Mesbah N.M."/>
            <person name="Wiegel J."/>
        </authorList>
    </citation>
    <scope>NUCLEOTIDE SEQUENCE [LARGE SCALE GENOMIC DNA]</scope>
    <source>
        <strain evidence="2">ATCC BAA-1301 / DSM 18059 / JW/NM-WN-LF</strain>
    </source>
</reference>
<evidence type="ECO:0008006" key="3">
    <source>
        <dbReference type="Google" id="ProtNLM"/>
    </source>
</evidence>
<reference evidence="1 2" key="2">
    <citation type="journal article" date="2011" name="J. Bacteriol.">
        <title>Complete genome sequence of the anaerobic, halophilic alkalithermophile Natranaerobius thermophilus JW/NM-WN-LF.</title>
        <authorList>
            <person name="Zhao B."/>
            <person name="Mesbah N.M."/>
            <person name="Dalin E."/>
            <person name="Goodwin L."/>
            <person name="Nolan M."/>
            <person name="Pitluck S."/>
            <person name="Chertkov O."/>
            <person name="Brettin T.S."/>
            <person name="Han J."/>
            <person name="Larimer F.W."/>
            <person name="Land M.L."/>
            <person name="Hauser L."/>
            <person name="Kyrpides N."/>
            <person name="Wiegel J."/>
        </authorList>
    </citation>
    <scope>NUCLEOTIDE SEQUENCE [LARGE SCALE GENOMIC DNA]</scope>
    <source>
        <strain evidence="2">ATCC BAA-1301 / DSM 18059 / JW/NM-WN-LF</strain>
    </source>
</reference>
<gene>
    <name evidence="1" type="ordered locus">Nther_0578</name>
</gene>
<evidence type="ECO:0000313" key="2">
    <source>
        <dbReference type="Proteomes" id="UP000001683"/>
    </source>
</evidence>
<dbReference type="PANTHER" id="PTHR37460">
    <property type="entry name" value="ENDONUCLEASE III"/>
    <property type="match status" value="1"/>
</dbReference>
<dbReference type="InParanoid" id="B2A6P0"/>
<dbReference type="KEGG" id="nth:Nther_0578"/>
<dbReference type="STRING" id="457570.Nther_0578"/>
<dbReference type="eggNOG" id="COG1833">
    <property type="taxonomic scope" value="Bacteria"/>
</dbReference>
<dbReference type="InterPro" id="IPR002837">
    <property type="entry name" value="DUF123"/>
</dbReference>
<dbReference type="OrthoDB" id="9802365at2"/>
<dbReference type="Pfam" id="PF01986">
    <property type="entry name" value="DUF123"/>
    <property type="match status" value="1"/>
</dbReference>
<accession>B2A6P0</accession>
<sequence>MNQYNFYLIVYQISDSINLTIGKLGDFELPKGYYLYIGRDKRNIRSRVSRHIAHKKKLRWHIDYLSQNATPILMRLLPYRLDELSECDIAEKFIQQGAQVIVPGFGASDCNCFSHLLHFENFQDLTRLIDEMF</sequence>
<dbReference type="RefSeq" id="WP_012447059.1">
    <property type="nucleotide sequence ID" value="NC_010718.1"/>
</dbReference>
<dbReference type="HOGENOM" id="CLU_115699_0_1_9"/>
<dbReference type="CDD" id="cd10441">
    <property type="entry name" value="GIY-YIG_COG1833"/>
    <property type="match status" value="1"/>
</dbReference>
<keyword evidence="2" id="KW-1185">Reference proteome</keyword>
<protein>
    <recommendedName>
        <fullName evidence="3">GIY-YIG domain-containing protein</fullName>
    </recommendedName>
</protein>